<feature type="compositionally biased region" description="Low complexity" evidence="1">
    <location>
        <begin position="234"/>
        <end position="251"/>
    </location>
</feature>
<dbReference type="Proteomes" id="UP000023152">
    <property type="component" value="Unassembled WGS sequence"/>
</dbReference>
<feature type="compositionally biased region" description="Basic residues" evidence="1">
    <location>
        <begin position="263"/>
        <end position="273"/>
    </location>
</feature>
<sequence length="440" mass="51597">MCYWNKNAIYTYIYMYMCVYVYENKTKRRLSKKNVGIRPYIQICKNGKSIWSSRQKKKPLQFLSEIGEINQICTGSASRRRYCDSIDTFVFRQQNENLCLQIRFVFIVYLYLFIYLFFCLFVRCLLHTNAFAGRRPFTQDIWKMTGLSLSLQTNKQKSKRINKYNLSHRIPPDFIIDMVVSSEKQSDSLQPQSQSQSFDQFWDEMQKRSLVPAFGALPFKKQNAGKDKTRKKSQTSTATASALATDTVATTHDQSQSLPTTKQRSKSKTHTKNANKTTSKPTPSAVLTENQNLQSMPSKEELTELFEPVESEYSSKNNVMDELEKYAHGLDLDNIEVDSDTEQYFETLTQQISAQDNAVLLFIFFFNVFLVVHILLWQFFFFLSTPIHIHSKRFRPRRQPRPTIVTQMQLKNQTVFLEMMVMKISWEVFQSFHEFFCTVV</sequence>
<protein>
    <submittedName>
        <fullName evidence="2">Uncharacterized protein</fullName>
    </submittedName>
</protein>
<dbReference type="OrthoDB" id="16692at2759"/>
<name>X6MZH6_RETFI</name>
<proteinExistence type="predicted"/>
<evidence type="ECO:0000256" key="1">
    <source>
        <dbReference type="SAM" id="MobiDB-lite"/>
    </source>
</evidence>
<feature type="region of interest" description="Disordered" evidence="1">
    <location>
        <begin position="221"/>
        <end position="299"/>
    </location>
</feature>
<evidence type="ECO:0000313" key="2">
    <source>
        <dbReference type="EMBL" id="ETO19058.1"/>
    </source>
</evidence>
<reference evidence="2 3" key="1">
    <citation type="journal article" date="2013" name="Curr. Biol.">
        <title>The Genome of the Foraminiferan Reticulomyxa filosa.</title>
        <authorList>
            <person name="Glockner G."/>
            <person name="Hulsmann N."/>
            <person name="Schleicher M."/>
            <person name="Noegel A.A."/>
            <person name="Eichinger L."/>
            <person name="Gallinger C."/>
            <person name="Pawlowski J."/>
            <person name="Sierra R."/>
            <person name="Euteneuer U."/>
            <person name="Pillet L."/>
            <person name="Moustafa A."/>
            <person name="Platzer M."/>
            <person name="Groth M."/>
            <person name="Szafranski K."/>
            <person name="Schliwa M."/>
        </authorList>
    </citation>
    <scope>NUCLEOTIDE SEQUENCE [LARGE SCALE GENOMIC DNA]</scope>
</reference>
<dbReference type="AlphaFoldDB" id="X6MZH6"/>
<dbReference type="EMBL" id="ASPP01014094">
    <property type="protein sequence ID" value="ETO19058.1"/>
    <property type="molecule type" value="Genomic_DNA"/>
</dbReference>
<feature type="compositionally biased region" description="Polar residues" evidence="1">
    <location>
        <begin position="274"/>
        <end position="297"/>
    </location>
</feature>
<organism evidence="2 3">
    <name type="scientific">Reticulomyxa filosa</name>
    <dbReference type="NCBI Taxonomy" id="46433"/>
    <lineage>
        <taxon>Eukaryota</taxon>
        <taxon>Sar</taxon>
        <taxon>Rhizaria</taxon>
        <taxon>Retaria</taxon>
        <taxon>Foraminifera</taxon>
        <taxon>Monothalamids</taxon>
        <taxon>Reticulomyxidae</taxon>
        <taxon>Reticulomyxa</taxon>
    </lineage>
</organism>
<accession>X6MZH6</accession>
<keyword evidence="3" id="KW-1185">Reference proteome</keyword>
<evidence type="ECO:0000313" key="3">
    <source>
        <dbReference type="Proteomes" id="UP000023152"/>
    </source>
</evidence>
<gene>
    <name evidence="2" type="ORF">RFI_18184</name>
</gene>
<feature type="compositionally biased region" description="Polar residues" evidence="1">
    <location>
        <begin position="252"/>
        <end position="262"/>
    </location>
</feature>
<comment type="caution">
    <text evidence="2">The sequence shown here is derived from an EMBL/GenBank/DDBJ whole genome shotgun (WGS) entry which is preliminary data.</text>
</comment>